<reference evidence="9" key="1">
    <citation type="submission" date="2018-09" db="EMBL/GenBank/DDBJ databases">
        <title>Common duck and Muscovy duck high density SNP chip.</title>
        <authorList>
            <person name="Vignal A."/>
            <person name="Thebault N."/>
            <person name="Warren W.C."/>
        </authorList>
    </citation>
    <scope>NUCLEOTIDE SEQUENCE [LARGE SCALE GENOMIC DNA]</scope>
</reference>
<evidence type="ECO:0000256" key="3">
    <source>
        <dbReference type="ARBA" id="ARBA00022989"/>
    </source>
</evidence>
<keyword evidence="10" id="KW-1185">Reference proteome</keyword>
<dbReference type="Ensembl" id="ENSCMMT00000016986.1">
    <property type="protein sequence ID" value="ENSCMMP00000015449.1"/>
    <property type="gene ID" value="ENSCMMG00000009792.1"/>
</dbReference>
<dbReference type="InterPro" id="IPR050846">
    <property type="entry name" value="TLCD"/>
</dbReference>
<evidence type="ECO:0000256" key="7">
    <source>
        <dbReference type="SAM" id="SignalP"/>
    </source>
</evidence>
<dbReference type="GO" id="GO:0007009">
    <property type="term" value="P:plasma membrane organization"/>
    <property type="evidence" value="ECO:0007669"/>
    <property type="project" value="TreeGrafter"/>
</dbReference>
<dbReference type="GO" id="GO:0071709">
    <property type="term" value="P:membrane assembly"/>
    <property type="evidence" value="ECO:0007669"/>
    <property type="project" value="TreeGrafter"/>
</dbReference>
<dbReference type="GO" id="GO:0097035">
    <property type="term" value="P:regulation of membrane lipid distribution"/>
    <property type="evidence" value="ECO:0007669"/>
    <property type="project" value="TreeGrafter"/>
</dbReference>
<dbReference type="PROSITE" id="PS50922">
    <property type="entry name" value="TLC"/>
    <property type="match status" value="1"/>
</dbReference>
<name>A0A8C3C7C7_CAIMO</name>
<protein>
    <submittedName>
        <fullName evidence="9">TLC domain containing 2</fullName>
    </submittedName>
</protein>
<keyword evidence="4 5" id="KW-0472">Membrane</keyword>
<keyword evidence="2 5" id="KW-0812">Transmembrane</keyword>
<dbReference type="GO" id="GO:0055091">
    <property type="term" value="P:phospholipid homeostasis"/>
    <property type="evidence" value="ECO:0007669"/>
    <property type="project" value="TreeGrafter"/>
</dbReference>
<accession>A0A8C3C7C7</accession>
<organism evidence="9 10">
    <name type="scientific">Cairina moschata</name>
    <name type="common">Muscovy duck</name>
    <dbReference type="NCBI Taxonomy" id="8855"/>
    <lineage>
        <taxon>Eukaryota</taxon>
        <taxon>Metazoa</taxon>
        <taxon>Chordata</taxon>
        <taxon>Craniata</taxon>
        <taxon>Vertebrata</taxon>
        <taxon>Euteleostomi</taxon>
        <taxon>Archelosauria</taxon>
        <taxon>Archosauria</taxon>
        <taxon>Dinosauria</taxon>
        <taxon>Saurischia</taxon>
        <taxon>Theropoda</taxon>
        <taxon>Coelurosauria</taxon>
        <taxon>Aves</taxon>
        <taxon>Neognathae</taxon>
        <taxon>Galloanserae</taxon>
        <taxon>Anseriformes</taxon>
        <taxon>Anatidae</taxon>
        <taxon>Anatinae</taxon>
        <taxon>Cairina</taxon>
    </lineage>
</organism>
<feature type="transmembrane region" description="Helical" evidence="6">
    <location>
        <begin position="91"/>
        <end position="117"/>
    </location>
</feature>
<feature type="transmembrane region" description="Helical" evidence="6">
    <location>
        <begin position="174"/>
        <end position="199"/>
    </location>
</feature>
<dbReference type="GO" id="GO:0005886">
    <property type="term" value="C:plasma membrane"/>
    <property type="evidence" value="ECO:0007669"/>
    <property type="project" value="TreeGrafter"/>
</dbReference>
<feature type="domain" description="TLC" evidence="8">
    <location>
        <begin position="1"/>
        <end position="207"/>
    </location>
</feature>
<feature type="transmembrane region" description="Helical" evidence="6">
    <location>
        <begin position="138"/>
        <end position="162"/>
    </location>
</feature>
<evidence type="ECO:0000256" key="1">
    <source>
        <dbReference type="ARBA" id="ARBA00004141"/>
    </source>
</evidence>
<dbReference type="AlphaFoldDB" id="A0A8C3C7C7"/>
<reference evidence="9" key="2">
    <citation type="submission" date="2025-08" db="UniProtKB">
        <authorList>
            <consortium name="Ensembl"/>
        </authorList>
    </citation>
    <scope>IDENTIFICATION</scope>
</reference>
<keyword evidence="3 6" id="KW-1133">Transmembrane helix</keyword>
<evidence type="ECO:0000256" key="2">
    <source>
        <dbReference type="ARBA" id="ARBA00022692"/>
    </source>
</evidence>
<evidence type="ECO:0000256" key="6">
    <source>
        <dbReference type="SAM" id="Phobius"/>
    </source>
</evidence>
<evidence type="ECO:0000256" key="4">
    <source>
        <dbReference type="ARBA" id="ARBA00023136"/>
    </source>
</evidence>
<feature type="signal peptide" evidence="7">
    <location>
        <begin position="1"/>
        <end position="16"/>
    </location>
</feature>
<dbReference type="SMART" id="SM00724">
    <property type="entry name" value="TLC"/>
    <property type="match status" value="1"/>
</dbReference>
<feature type="chain" id="PRO_5034909452" evidence="7">
    <location>
        <begin position="17"/>
        <end position="278"/>
    </location>
</feature>
<dbReference type="PANTHER" id="PTHR13439">
    <property type="entry name" value="CT120 PROTEIN"/>
    <property type="match status" value="1"/>
</dbReference>
<evidence type="ECO:0000259" key="8">
    <source>
        <dbReference type="PROSITE" id="PS50922"/>
    </source>
</evidence>
<sequence>MAVGAGLLLMAGSFAAFRLLNRGLERLVPPPPSARRNRWKWRNIWTSLAHTALWGHPWASLSPGYFLEDFVDMLCNQKFHQSWELLFHHSVVIVCFGIAVLLHQYMGFAFVALLVEINSIFLHLRQILLMADLVHTTCYRLTSIVNLGTYVVFRITTLAWMTRWLLLNRQQVPLAAYTVGMVGMAIMMPMNIILFYRLLRSDFFKSSRDVAVECEHGYFSVLLGGAARTELLGLWLRTLGREGAHRPDTGALWMMWLDDLSCTEKPQGLSQLHKALLK</sequence>
<evidence type="ECO:0000313" key="9">
    <source>
        <dbReference type="Ensembl" id="ENSCMMP00000015449.1"/>
    </source>
</evidence>
<evidence type="ECO:0000256" key="5">
    <source>
        <dbReference type="PROSITE-ProRule" id="PRU00205"/>
    </source>
</evidence>
<evidence type="ECO:0000313" key="10">
    <source>
        <dbReference type="Proteomes" id="UP000694556"/>
    </source>
</evidence>
<dbReference type="PANTHER" id="PTHR13439:SF2">
    <property type="entry name" value="TLC DOMAIN-CONTAINING PROTEIN 2"/>
    <property type="match status" value="1"/>
</dbReference>
<dbReference type="Proteomes" id="UP000694556">
    <property type="component" value="Chromosome 20"/>
</dbReference>
<dbReference type="InterPro" id="IPR006634">
    <property type="entry name" value="TLC-dom"/>
</dbReference>
<dbReference type="Pfam" id="PF03798">
    <property type="entry name" value="TRAM_LAG1_CLN8"/>
    <property type="match status" value="1"/>
</dbReference>
<proteinExistence type="predicted"/>
<reference evidence="9" key="3">
    <citation type="submission" date="2025-09" db="UniProtKB">
        <authorList>
            <consortium name="Ensembl"/>
        </authorList>
    </citation>
    <scope>IDENTIFICATION</scope>
</reference>
<keyword evidence="7" id="KW-0732">Signal</keyword>
<comment type="subcellular location">
    <subcellularLocation>
        <location evidence="1">Membrane</location>
        <topology evidence="1">Multi-pass membrane protein</topology>
    </subcellularLocation>
</comment>